<dbReference type="GO" id="GO:0033557">
    <property type="term" value="C:Slx1-Slx4 complex"/>
    <property type="evidence" value="ECO:0007669"/>
    <property type="project" value="InterPro"/>
</dbReference>
<feature type="region of interest" description="Disordered" evidence="8">
    <location>
        <begin position="320"/>
        <end position="344"/>
    </location>
</feature>
<evidence type="ECO:0000313" key="10">
    <source>
        <dbReference type="Proteomes" id="UP000398389"/>
    </source>
</evidence>
<dbReference type="AlphaFoldDB" id="A0A5E8B5W6"/>
<reference evidence="9 10" key="1">
    <citation type="submission" date="2019-09" db="EMBL/GenBank/DDBJ databases">
        <authorList>
            <person name="Brejova B."/>
        </authorList>
    </citation>
    <scope>NUCLEOTIDE SEQUENCE [LARGE SCALE GENOMIC DNA]</scope>
</reference>
<accession>A0A5E8B5W6</accession>
<comment type="subcellular location">
    <subcellularLocation>
        <location evidence="1">Nucleus</location>
    </subcellularLocation>
</comment>
<proteinExistence type="inferred from homology"/>
<dbReference type="GO" id="GO:0006260">
    <property type="term" value="P:DNA replication"/>
    <property type="evidence" value="ECO:0007669"/>
    <property type="project" value="InterPro"/>
</dbReference>
<protein>
    <recommendedName>
        <fullName evidence="7">Structure-specific endonuclease subunit SLX4</fullName>
    </recommendedName>
</protein>
<evidence type="ECO:0000256" key="1">
    <source>
        <dbReference type="ARBA" id="ARBA00004123"/>
    </source>
</evidence>
<evidence type="ECO:0000256" key="3">
    <source>
        <dbReference type="ARBA" id="ARBA00022763"/>
    </source>
</evidence>
<evidence type="ECO:0000256" key="8">
    <source>
        <dbReference type="SAM" id="MobiDB-lite"/>
    </source>
</evidence>
<sequence length="871" mass="100209">MDIEILRGETTLNTSTAPLVQTATQSSIASDNEDEQSDTNNNRFQQFIYDGTSEKSAFDKSFSDKYPSPLERNISPDFDSKEQLGDKQTGSNSFNKRRNQDPEDSMQKLLFGKKIKGRRANILSEKLTEKKVQTRLNLGPNSDSSGKSTGNKLTLDFIDPVEELDKIRKNSPFLYFYDSKLFKESSKLLFKNILSPEEAVKRIKLARLRFPFIKISRSYCERQINKTLPEIYPGILFNQDVKEEDGNKTKLYSQFRRTLYIAENSNKRKYCYFERPNVTMCEYDHLPPSSFTIQDVEILHGADKEYFESQLKTLAKEEEEARESKHRLEEQRKMEEETEIEDSEPEYFQPLSYNLSNSDDEIEPISSSVYEPEPLVWPKRTKTEIQNMQSDGDMVEIIDYTSDVEIIDCAPTTRISVPTKQIENNATLIDRDDDESIEIIEIPESPMAFKIDSLFSEKQVNDLIKAQLADGCETQHVPEEVEEAKQSTNILQQKSVNLLTQKQPSNNNQLYQKKKRDFTKMTTIELRKQVDDWGFKPCRSRMEMIKLLDSCNVYSPIPGSVLAQTMSRKENVHLDIDHGFQSKSFSEDMVQTIKQLPKHKKDLENLSTGDLKELLYIYGFKPVKGRSRILEILRECYNTSDAITTSTETTPENFENNPLNKTTVSNIDNKESNTTLTSIDTNTYHETPIEVSIPYSNISTNISISNFGEKFSNAALISDDSSNVSAIQENIESEGDTHISTLEKIPTKELRELIKRYGFKPVRNRSRMIELLKDCYGKSPTPASFTEDKITFNSNSDKALDIEISRRISTAFLTEDFAKDIWTKILTYEPLNLDEICGFLEEKLGMKLEHKFVREWCDQHGVTTTVAEERT</sequence>
<dbReference type="GeneID" id="43580293"/>
<dbReference type="GO" id="GO:0006281">
    <property type="term" value="P:DNA repair"/>
    <property type="evidence" value="ECO:0007669"/>
    <property type="project" value="UniProtKB-KW"/>
</dbReference>
<evidence type="ECO:0000256" key="4">
    <source>
        <dbReference type="ARBA" id="ARBA00023172"/>
    </source>
</evidence>
<evidence type="ECO:0000256" key="5">
    <source>
        <dbReference type="ARBA" id="ARBA00023204"/>
    </source>
</evidence>
<organism evidence="9 10">
    <name type="scientific">Magnusiomyces paraingens</name>
    <dbReference type="NCBI Taxonomy" id="2606893"/>
    <lineage>
        <taxon>Eukaryota</taxon>
        <taxon>Fungi</taxon>
        <taxon>Dikarya</taxon>
        <taxon>Ascomycota</taxon>
        <taxon>Saccharomycotina</taxon>
        <taxon>Dipodascomycetes</taxon>
        <taxon>Dipodascales</taxon>
        <taxon>Dipodascaceae</taxon>
        <taxon>Magnusiomyces</taxon>
    </lineage>
</organism>
<dbReference type="EMBL" id="CABVLU010000001">
    <property type="protein sequence ID" value="VVT46956.1"/>
    <property type="molecule type" value="Genomic_DNA"/>
</dbReference>
<name>A0A5E8B5W6_9ASCO</name>
<feature type="compositionally biased region" description="Polar residues" evidence="8">
    <location>
        <begin position="16"/>
        <end position="30"/>
    </location>
</feature>
<keyword evidence="6" id="KW-0539">Nucleus</keyword>
<evidence type="ECO:0000256" key="7">
    <source>
        <dbReference type="ARBA" id="ARBA00029496"/>
    </source>
</evidence>
<feature type="compositionally biased region" description="Basic and acidic residues" evidence="8">
    <location>
        <begin position="52"/>
        <end position="63"/>
    </location>
</feature>
<dbReference type="Pfam" id="PF09494">
    <property type="entry name" value="Slx4"/>
    <property type="match status" value="1"/>
</dbReference>
<keyword evidence="5" id="KW-0234">DNA repair</keyword>
<dbReference type="OrthoDB" id="5349119at2759"/>
<evidence type="ECO:0000256" key="2">
    <source>
        <dbReference type="ARBA" id="ARBA00006661"/>
    </source>
</evidence>
<evidence type="ECO:0000256" key="6">
    <source>
        <dbReference type="ARBA" id="ARBA00023242"/>
    </source>
</evidence>
<feature type="compositionally biased region" description="Basic and acidic residues" evidence="8">
    <location>
        <begin position="322"/>
        <end position="335"/>
    </location>
</feature>
<dbReference type="RefSeq" id="XP_031852084.1">
    <property type="nucleotide sequence ID" value="XM_031996193.1"/>
</dbReference>
<feature type="region of interest" description="Disordered" evidence="8">
    <location>
        <begin position="16"/>
        <end position="109"/>
    </location>
</feature>
<dbReference type="GO" id="GO:0006310">
    <property type="term" value="P:DNA recombination"/>
    <property type="evidence" value="ECO:0007669"/>
    <property type="project" value="UniProtKB-KW"/>
</dbReference>
<dbReference type="InterPro" id="IPR018574">
    <property type="entry name" value="Structure-sp_endonuc_su_Slx4"/>
</dbReference>
<keyword evidence="4" id="KW-0233">DNA recombination</keyword>
<dbReference type="Proteomes" id="UP000398389">
    <property type="component" value="Unassembled WGS sequence"/>
</dbReference>
<gene>
    <name evidence="9" type="ORF">SAPINGB_P001471</name>
</gene>
<keyword evidence="10" id="KW-1185">Reference proteome</keyword>
<comment type="similarity">
    <text evidence="2">Belongs to the SLX4 family.</text>
</comment>
<evidence type="ECO:0000313" key="9">
    <source>
        <dbReference type="EMBL" id="VVT46956.1"/>
    </source>
</evidence>
<keyword evidence="3" id="KW-0227">DNA damage</keyword>